<proteinExistence type="predicted"/>
<evidence type="ECO:0000313" key="3">
    <source>
        <dbReference type="Proteomes" id="UP000285456"/>
    </source>
</evidence>
<dbReference type="Pfam" id="PF00583">
    <property type="entry name" value="Acetyltransf_1"/>
    <property type="match status" value="1"/>
</dbReference>
<dbReference type="EMBL" id="QWEH01000002">
    <property type="protein sequence ID" value="RHW34241.1"/>
    <property type="molecule type" value="Genomic_DNA"/>
</dbReference>
<sequence length="158" mass="18080">MQYTIRNMTETYAIEVLCWKYERPYNFYNQVLTSHAIMELTGNKYYVVFDRYDVLIGFFCVGASAKVPAGYPHGAYQEACVDVGLGMKPAFTGKGLGFSFFSAILDFVAENYEGIDIRLTVATFNKRAIRLYEKAGFVEQTKFQSERAEFSTMIKRIV</sequence>
<dbReference type="InterPro" id="IPR000182">
    <property type="entry name" value="GNAT_dom"/>
</dbReference>
<organism evidence="2 3">
    <name type="scientific">Oceanobacillus profundus</name>
    <dbReference type="NCBI Taxonomy" id="372463"/>
    <lineage>
        <taxon>Bacteria</taxon>
        <taxon>Bacillati</taxon>
        <taxon>Bacillota</taxon>
        <taxon>Bacilli</taxon>
        <taxon>Bacillales</taxon>
        <taxon>Bacillaceae</taxon>
        <taxon>Oceanobacillus</taxon>
    </lineage>
</organism>
<dbReference type="OrthoDB" id="423921at2"/>
<dbReference type="Gene3D" id="3.40.630.30">
    <property type="match status" value="1"/>
</dbReference>
<evidence type="ECO:0000313" key="2">
    <source>
        <dbReference type="EMBL" id="RHW34241.1"/>
    </source>
</evidence>
<name>A0A417YLH2_9BACI</name>
<reference evidence="2 3" key="1">
    <citation type="journal article" date="2007" name="Int. J. Syst. Evol. Microbiol.">
        <title>Oceanobacillus profundus sp. nov., isolated from a deep-sea sediment core.</title>
        <authorList>
            <person name="Kim Y.G."/>
            <person name="Choi D.H."/>
            <person name="Hyun S."/>
            <person name="Cho B.C."/>
        </authorList>
    </citation>
    <scope>NUCLEOTIDE SEQUENCE [LARGE SCALE GENOMIC DNA]</scope>
    <source>
        <strain evidence="2 3">DSM 18246</strain>
    </source>
</reference>
<dbReference type="SUPFAM" id="SSF55729">
    <property type="entry name" value="Acyl-CoA N-acyltransferases (Nat)"/>
    <property type="match status" value="1"/>
</dbReference>
<keyword evidence="3" id="KW-1185">Reference proteome</keyword>
<dbReference type="PROSITE" id="PS51186">
    <property type="entry name" value="GNAT"/>
    <property type="match status" value="1"/>
</dbReference>
<comment type="caution">
    <text evidence="2">The sequence shown here is derived from an EMBL/GenBank/DDBJ whole genome shotgun (WGS) entry which is preliminary data.</text>
</comment>
<feature type="domain" description="N-acetyltransferase" evidence="1">
    <location>
        <begin position="3"/>
        <end position="158"/>
    </location>
</feature>
<keyword evidence="2" id="KW-0808">Transferase</keyword>
<accession>A0A417YLH2</accession>
<gene>
    <name evidence="2" type="ORF">D1B32_03450</name>
</gene>
<dbReference type="RefSeq" id="WP_095309938.1">
    <property type="nucleotide sequence ID" value="NZ_JBHTNL010000006.1"/>
</dbReference>
<evidence type="ECO:0000259" key="1">
    <source>
        <dbReference type="PROSITE" id="PS51186"/>
    </source>
</evidence>
<dbReference type="AlphaFoldDB" id="A0A417YLH2"/>
<dbReference type="Proteomes" id="UP000285456">
    <property type="component" value="Unassembled WGS sequence"/>
</dbReference>
<dbReference type="GO" id="GO:0016747">
    <property type="term" value="F:acyltransferase activity, transferring groups other than amino-acyl groups"/>
    <property type="evidence" value="ECO:0007669"/>
    <property type="project" value="InterPro"/>
</dbReference>
<protein>
    <submittedName>
        <fullName evidence="2">GNAT family N-acetyltransferase</fullName>
    </submittedName>
</protein>
<dbReference type="InterPro" id="IPR016181">
    <property type="entry name" value="Acyl_CoA_acyltransferase"/>
</dbReference>